<gene>
    <name evidence="2" type="ORF">SAMN05192542_13612</name>
</gene>
<organism evidence="2 3">
    <name type="scientific">Paraburkholderia caballeronis</name>
    <dbReference type="NCBI Taxonomy" id="416943"/>
    <lineage>
        <taxon>Bacteria</taxon>
        <taxon>Pseudomonadati</taxon>
        <taxon>Pseudomonadota</taxon>
        <taxon>Betaproteobacteria</taxon>
        <taxon>Burkholderiales</taxon>
        <taxon>Burkholderiaceae</taxon>
        <taxon>Paraburkholderia</taxon>
    </lineage>
</organism>
<keyword evidence="3" id="KW-1185">Reference proteome</keyword>
<sequence length="298" mass="32192">MSPVYCRTAIPRVASNAILSVSVATVLGASASQSVEARTASSELGAHCGGNTGRRRGLRDPVLHKRATRFCGHIVIDRSNQPRKPRSPAFGSDRQSIGRIADHSPSPGRARLPKPAWASAKSAVERCVTMAPGRLPSECSCHRLPLPASGLSCPASKQAQCRRFWLPPASGSPKPAPLESTTCTRRHPASRLKSATLAFRPSAYKQISAAGIGPSFIRPLSVTDSFAAELLLLLPPTAASDDMAAPRALTNSWHFAHTSIFKSIAFYTGVCCRHHDHRPSQTWQSRLKRKANEILRLR</sequence>
<dbReference type="Proteomes" id="UP000199120">
    <property type="component" value="Unassembled WGS sequence"/>
</dbReference>
<accession>A0A1H7WD37</accession>
<dbReference type="AlphaFoldDB" id="A0A1H7WD37"/>
<reference evidence="3" key="1">
    <citation type="submission" date="2016-10" db="EMBL/GenBank/DDBJ databases">
        <authorList>
            <person name="Varghese N."/>
            <person name="Submissions S."/>
        </authorList>
    </citation>
    <scope>NUCLEOTIDE SEQUENCE [LARGE SCALE GENOMIC DNA]</scope>
    <source>
        <strain evidence="3">LMG 26416</strain>
    </source>
</reference>
<dbReference type="EMBL" id="FOAJ01000036">
    <property type="protein sequence ID" value="SEM18918.1"/>
    <property type="molecule type" value="Genomic_DNA"/>
</dbReference>
<evidence type="ECO:0000313" key="3">
    <source>
        <dbReference type="Proteomes" id="UP000199120"/>
    </source>
</evidence>
<proteinExistence type="predicted"/>
<feature type="region of interest" description="Disordered" evidence="1">
    <location>
        <begin position="76"/>
        <end position="115"/>
    </location>
</feature>
<evidence type="ECO:0000256" key="1">
    <source>
        <dbReference type="SAM" id="MobiDB-lite"/>
    </source>
</evidence>
<protein>
    <submittedName>
        <fullName evidence="2">Uncharacterized protein</fullName>
    </submittedName>
</protein>
<evidence type="ECO:0000313" key="2">
    <source>
        <dbReference type="EMBL" id="SEM18918.1"/>
    </source>
</evidence>
<name>A0A1H7WD37_9BURK</name>
<feature type="region of interest" description="Disordered" evidence="1">
    <location>
        <begin position="170"/>
        <end position="189"/>
    </location>
</feature>